<evidence type="ECO:0000256" key="2">
    <source>
        <dbReference type="ARBA" id="ARBA00022679"/>
    </source>
</evidence>
<accession>A0A914Z1L8</accession>
<dbReference type="PANTHER" id="PTHR34106:SF5">
    <property type="entry name" value="GLYCOSIDASE"/>
    <property type="match status" value="1"/>
</dbReference>
<evidence type="ECO:0000313" key="4">
    <source>
        <dbReference type="Proteomes" id="UP000887577"/>
    </source>
</evidence>
<feature type="compositionally biased region" description="Low complexity" evidence="3">
    <location>
        <begin position="215"/>
        <end position="245"/>
    </location>
</feature>
<feature type="region of interest" description="Disordered" evidence="3">
    <location>
        <begin position="215"/>
        <end position="263"/>
    </location>
</feature>
<evidence type="ECO:0000313" key="5">
    <source>
        <dbReference type="WBParaSite" id="PSU_v2.g6602.t1"/>
    </source>
</evidence>
<feature type="compositionally biased region" description="Polar residues" evidence="3">
    <location>
        <begin position="250"/>
        <end position="263"/>
    </location>
</feature>
<evidence type="ECO:0000256" key="1">
    <source>
        <dbReference type="ARBA" id="ARBA00022676"/>
    </source>
</evidence>
<sequence length="283" mass="30992">MEWYDDIEDVLPQRSWSKSGAPLYASNENQLDQDYLFWGDSIFPAGGIGIALGQRGLKGWKDFDSYLLQTREEYFDSKRVEAGPSPVRLNTGDYLFLYNSARGGYHSVKPDWDLQYNIGYAILARHRPTQVLQRSDDPIMSPTLEWEIGNSPTYLTPNVVYLGGLIPDPDGCQYVDVTGLLGKEYIENAECFFGVYGAADSSLGAVRIVVSSNASIPHSSTTPSSTTPTTTNSPIIVPTTTSTASEAPVTFTSQTPSSPTATENNANTKVLSFVLLFIVGFLN</sequence>
<dbReference type="InterPro" id="IPR007184">
    <property type="entry name" value="Mannoside_phosphorylase"/>
</dbReference>
<keyword evidence="2" id="KW-0808">Transferase</keyword>
<dbReference type="GO" id="GO:0016757">
    <property type="term" value="F:glycosyltransferase activity"/>
    <property type="evidence" value="ECO:0007669"/>
    <property type="project" value="UniProtKB-KW"/>
</dbReference>
<dbReference type="WBParaSite" id="PSU_v2.g6602.t1">
    <property type="protein sequence ID" value="PSU_v2.g6602.t1"/>
    <property type="gene ID" value="PSU_v2.g6602"/>
</dbReference>
<proteinExistence type="predicted"/>
<evidence type="ECO:0000256" key="3">
    <source>
        <dbReference type="SAM" id="MobiDB-lite"/>
    </source>
</evidence>
<name>A0A914Z1L8_9BILA</name>
<dbReference type="PANTHER" id="PTHR34106">
    <property type="entry name" value="GLYCOSIDASE"/>
    <property type="match status" value="1"/>
</dbReference>
<keyword evidence="4" id="KW-1185">Reference proteome</keyword>
<dbReference type="InterPro" id="IPR023296">
    <property type="entry name" value="Glyco_hydro_beta-prop_sf"/>
</dbReference>
<keyword evidence="1" id="KW-0328">Glycosyltransferase</keyword>
<dbReference type="Gene3D" id="2.115.10.20">
    <property type="entry name" value="Glycosyl hydrolase domain, family 43"/>
    <property type="match status" value="1"/>
</dbReference>
<dbReference type="SUPFAM" id="SSF75005">
    <property type="entry name" value="Arabinanase/levansucrase/invertase"/>
    <property type="match status" value="1"/>
</dbReference>
<dbReference type="AlphaFoldDB" id="A0A914Z1L8"/>
<dbReference type="Proteomes" id="UP000887577">
    <property type="component" value="Unplaced"/>
</dbReference>
<organism evidence="4 5">
    <name type="scientific">Panagrolaimus superbus</name>
    <dbReference type="NCBI Taxonomy" id="310955"/>
    <lineage>
        <taxon>Eukaryota</taxon>
        <taxon>Metazoa</taxon>
        <taxon>Ecdysozoa</taxon>
        <taxon>Nematoda</taxon>
        <taxon>Chromadorea</taxon>
        <taxon>Rhabditida</taxon>
        <taxon>Tylenchina</taxon>
        <taxon>Panagrolaimomorpha</taxon>
        <taxon>Panagrolaimoidea</taxon>
        <taxon>Panagrolaimidae</taxon>
        <taxon>Panagrolaimus</taxon>
    </lineage>
</organism>
<reference evidence="5" key="1">
    <citation type="submission" date="2022-11" db="UniProtKB">
        <authorList>
            <consortium name="WormBaseParasite"/>
        </authorList>
    </citation>
    <scope>IDENTIFICATION</scope>
</reference>
<protein>
    <submittedName>
        <fullName evidence="5">Uncharacterized protein</fullName>
    </submittedName>
</protein>